<protein>
    <submittedName>
        <fullName evidence="3">Transposase</fullName>
    </submittedName>
</protein>
<evidence type="ECO:0000313" key="3">
    <source>
        <dbReference type="EMBL" id="XCN73041.1"/>
    </source>
</evidence>
<dbReference type="EMBL" id="CP159373">
    <property type="protein sequence ID" value="XCN72195.1"/>
    <property type="molecule type" value="Genomic_DNA"/>
</dbReference>
<dbReference type="GO" id="GO:0006313">
    <property type="term" value="P:DNA transposition"/>
    <property type="evidence" value="ECO:0007669"/>
    <property type="project" value="InterPro"/>
</dbReference>
<dbReference type="KEGG" id="eaj:Q3M24_22660"/>
<organism evidence="3">
    <name type="scientific">Candidatus Electrothrix aestuarii</name>
    <dbReference type="NCBI Taxonomy" id="3062594"/>
    <lineage>
        <taxon>Bacteria</taxon>
        <taxon>Pseudomonadati</taxon>
        <taxon>Thermodesulfobacteriota</taxon>
        <taxon>Desulfobulbia</taxon>
        <taxon>Desulfobulbales</taxon>
        <taxon>Desulfobulbaceae</taxon>
        <taxon>Candidatus Electrothrix</taxon>
    </lineage>
</organism>
<reference evidence="3" key="2">
    <citation type="submission" date="2024-06" db="EMBL/GenBank/DDBJ databases">
        <authorList>
            <person name="Plum-Jensen L.E."/>
            <person name="Schramm A."/>
            <person name="Marshall I.P.G."/>
        </authorList>
    </citation>
    <scope>NUCLEOTIDE SEQUENCE</scope>
    <source>
        <strain evidence="3">Rat1</strain>
    </source>
</reference>
<name>A0AAU8LUX1_9BACT</name>
<dbReference type="GO" id="GO:0003677">
    <property type="term" value="F:DNA binding"/>
    <property type="evidence" value="ECO:0007669"/>
    <property type="project" value="InterPro"/>
</dbReference>
<accession>A0AAU8LUX1</accession>
<evidence type="ECO:0000313" key="2">
    <source>
        <dbReference type="EMBL" id="XCN72195.1"/>
    </source>
</evidence>
<dbReference type="AlphaFoldDB" id="A0AAU8LUX1"/>
<dbReference type="Pfam" id="PF04986">
    <property type="entry name" value="Y2_Tnp"/>
    <property type="match status" value="1"/>
</dbReference>
<reference evidence="3" key="1">
    <citation type="journal article" date="2024" name="Syst. Appl. Microbiol.">
        <title>First single-strain enrichments of Electrothrix cable bacteria, description of E. aestuarii sp. nov. and E. rattekaaiensis sp. nov., and proposal of a cable bacteria taxonomy following the rules of the SeqCode.</title>
        <authorList>
            <person name="Plum-Jensen L.E."/>
            <person name="Schramm A."/>
            <person name="Marshall I.P.G."/>
        </authorList>
    </citation>
    <scope>NUCLEOTIDE SEQUENCE</scope>
    <source>
        <strain evidence="3">Rat1</strain>
    </source>
</reference>
<gene>
    <name evidence="2" type="ORF">Q3M24_18085</name>
    <name evidence="3" type="ORF">Q3M24_22660</name>
</gene>
<dbReference type="InterPro" id="IPR007069">
    <property type="entry name" value="Transposase_32"/>
</dbReference>
<sequence length="316" mass="37209">MFTIPQELRKIIFSDRMLIKIMMDCASKAAVEVLQSKGVDAVPGILLVVHTFGRDLKFNPHVHMLMTEGGLTSSNQWVDIPFLPYGLLRKKWQYYLLTEIKASLPQTKENVRFIDYLFKSQRNGFYVNGKSKMTSARHAARYIGRYMARPALAEHKITNYDGEEVTFWYIDHKTEVKVTEAIPAKEFIQRLIDHIPLKGFKMVRHYGLYSRRTKTIAIEILMDCKRFIQKTFEFMKSDSRSLSWRERLVQSFGKDPLTCPNCKEKMFLWRIWHPDYGDIFDLSRDRSFVESKSKQECNKRNSSGRQVKWIPQLLPF</sequence>
<dbReference type="EMBL" id="CP159373">
    <property type="protein sequence ID" value="XCN73041.1"/>
    <property type="molecule type" value="Genomic_DNA"/>
</dbReference>
<feature type="domain" description="Transposase IS801/IS1294" evidence="1">
    <location>
        <begin position="44"/>
        <end position="212"/>
    </location>
</feature>
<dbReference type="PANTHER" id="PTHR37023:SF1">
    <property type="entry name" value="ISSOD25 TRANSPOSASE TNPA_ISSOD25"/>
    <property type="match status" value="1"/>
</dbReference>
<dbReference type="KEGG" id="eaj:Q3M24_18085"/>
<dbReference type="PANTHER" id="PTHR37023">
    <property type="entry name" value="TRANSPOSASE"/>
    <property type="match status" value="1"/>
</dbReference>
<evidence type="ECO:0000259" key="1">
    <source>
        <dbReference type="Pfam" id="PF04986"/>
    </source>
</evidence>
<dbReference type="GO" id="GO:0004803">
    <property type="term" value="F:transposase activity"/>
    <property type="evidence" value="ECO:0007669"/>
    <property type="project" value="InterPro"/>
</dbReference>
<proteinExistence type="predicted"/>